<keyword evidence="3" id="KW-1185">Reference proteome</keyword>
<name>A0AAD9HCB3_9PEZI</name>
<evidence type="ECO:0000256" key="1">
    <source>
        <dbReference type="SAM" id="Phobius"/>
    </source>
</evidence>
<reference evidence="2" key="1">
    <citation type="submission" date="2021-06" db="EMBL/GenBank/DDBJ databases">
        <title>Comparative genomics, transcriptomics and evolutionary studies reveal genomic signatures of adaptation to plant cell wall in hemibiotrophic fungi.</title>
        <authorList>
            <consortium name="DOE Joint Genome Institute"/>
            <person name="Baroncelli R."/>
            <person name="Diaz J.F."/>
            <person name="Benocci T."/>
            <person name="Peng M."/>
            <person name="Battaglia E."/>
            <person name="Haridas S."/>
            <person name="Andreopoulos W."/>
            <person name="Labutti K."/>
            <person name="Pangilinan J."/>
            <person name="Floch G.L."/>
            <person name="Makela M.R."/>
            <person name="Henrissat B."/>
            <person name="Grigoriev I.V."/>
            <person name="Crouch J.A."/>
            <person name="De Vries R.P."/>
            <person name="Sukno S.A."/>
            <person name="Thon M.R."/>
        </authorList>
    </citation>
    <scope>NUCLEOTIDE SEQUENCE</scope>
    <source>
        <strain evidence="2">MAFF235873</strain>
    </source>
</reference>
<comment type="caution">
    <text evidence="2">The sequence shown here is derived from an EMBL/GenBank/DDBJ whole genome shotgun (WGS) entry which is preliminary data.</text>
</comment>
<feature type="transmembrane region" description="Helical" evidence="1">
    <location>
        <begin position="66"/>
        <end position="89"/>
    </location>
</feature>
<accession>A0AAD9HCB3</accession>
<evidence type="ECO:0000313" key="3">
    <source>
        <dbReference type="Proteomes" id="UP001232148"/>
    </source>
</evidence>
<organism evidence="2 3">
    <name type="scientific">Colletotrichum zoysiae</name>
    <dbReference type="NCBI Taxonomy" id="1216348"/>
    <lineage>
        <taxon>Eukaryota</taxon>
        <taxon>Fungi</taxon>
        <taxon>Dikarya</taxon>
        <taxon>Ascomycota</taxon>
        <taxon>Pezizomycotina</taxon>
        <taxon>Sordariomycetes</taxon>
        <taxon>Hypocreomycetidae</taxon>
        <taxon>Glomerellales</taxon>
        <taxon>Glomerellaceae</taxon>
        <taxon>Colletotrichum</taxon>
        <taxon>Colletotrichum graminicola species complex</taxon>
    </lineage>
</organism>
<evidence type="ECO:0000313" key="2">
    <source>
        <dbReference type="EMBL" id="KAK2026386.1"/>
    </source>
</evidence>
<gene>
    <name evidence="2" type="ORF">LX32DRAFT_22550</name>
</gene>
<dbReference type="AlphaFoldDB" id="A0AAD9HCB3"/>
<protein>
    <submittedName>
        <fullName evidence="2">Uncharacterized protein</fullName>
    </submittedName>
</protein>
<proteinExistence type="predicted"/>
<keyword evidence="1" id="KW-0812">Transmembrane</keyword>
<sequence>MKMAHRRVGNVPCKTTKRQWDACSGRQWARRTVLPRRIEPPEQEQAVLGRPFDAGRTVLARTTAPIVPGVGFQMLLLLLLLGSSMGYFVHKAGGQSLIRFVCAADR</sequence>
<dbReference type="Proteomes" id="UP001232148">
    <property type="component" value="Unassembled WGS sequence"/>
</dbReference>
<dbReference type="EMBL" id="MU842916">
    <property type="protein sequence ID" value="KAK2026386.1"/>
    <property type="molecule type" value="Genomic_DNA"/>
</dbReference>
<keyword evidence="1" id="KW-1133">Transmembrane helix</keyword>
<keyword evidence="1" id="KW-0472">Membrane</keyword>